<proteinExistence type="predicted"/>
<organism evidence="2 3">
    <name type="scientific">Erwinia phage vB_EamM_Huxley</name>
    <dbReference type="NCBI Taxonomy" id="1883373"/>
    <lineage>
        <taxon>Viruses</taxon>
        <taxon>Duplodnaviria</taxon>
        <taxon>Heunggongvirae</taxon>
        <taxon>Uroviricota</taxon>
        <taxon>Caudoviricetes</taxon>
        <taxon>Chimalliviridae</taxon>
        <taxon>Machinavirus</taxon>
        <taxon>Machinavirus machina</taxon>
    </lineage>
</organism>
<gene>
    <name evidence="2" type="ORF">HUXLEY_33</name>
</gene>
<dbReference type="Pfam" id="PF20287">
    <property type="entry name" value="SH3DP"/>
    <property type="match status" value="1"/>
</dbReference>
<dbReference type="Proteomes" id="UP000203302">
    <property type="component" value="Segment"/>
</dbReference>
<dbReference type="GeneID" id="29069155"/>
<reference evidence="3" key="1">
    <citation type="submission" date="2016-06" db="EMBL/GenBank/DDBJ databases">
        <authorList>
            <person name="Berg J.A."/>
            <person name="Grossarth S.E."/>
            <person name="Jarvis T.M."/>
            <person name="Merrill B.D."/>
            <person name="Breakwell D.P."/>
            <person name="Hope S."/>
            <person name="Grose J.H."/>
        </authorList>
    </citation>
    <scope>NUCLEOTIDE SEQUENCE [LARGE SCALE GENOMIC DNA]</scope>
</reference>
<dbReference type="RefSeq" id="YP_009293001.1">
    <property type="nucleotide sequence ID" value="NC_031127.1"/>
</dbReference>
<dbReference type="KEGG" id="vg:29069155"/>
<sequence length="134" mass="15090">MFDVKSLEEGSIVNIVYDTPMLQPETRVTVLGTCGYEMARSIEDVTVKQKNIFSTIVSQPENNVAKYRYLMFKGADGKAHVAADAWIRSVSVIKNLQVRFMTIVDNREEIDLITKALADRGINDVTFEIVDNTN</sequence>
<evidence type="ECO:0000313" key="2">
    <source>
        <dbReference type="EMBL" id="ANZ49115.1"/>
    </source>
</evidence>
<evidence type="ECO:0000259" key="1">
    <source>
        <dbReference type="Pfam" id="PF20287"/>
    </source>
</evidence>
<evidence type="ECO:0000313" key="3">
    <source>
        <dbReference type="Proteomes" id="UP000203302"/>
    </source>
</evidence>
<dbReference type="EMBL" id="KX397368">
    <property type="protein sequence ID" value="ANZ49115.1"/>
    <property type="molecule type" value="Genomic_DNA"/>
</dbReference>
<dbReference type="OrthoDB" id="17354at10239"/>
<name>A0A1B2ID23_9CAUD</name>
<accession>A0A1B2ID23</accession>
<protein>
    <recommendedName>
        <fullName evidence="1">SH3 fold domain-containing protein</fullName>
    </recommendedName>
</protein>
<dbReference type="InterPro" id="IPR046907">
    <property type="entry name" value="SH3DP"/>
</dbReference>
<feature type="domain" description="SH3 fold" evidence="1">
    <location>
        <begin position="8"/>
        <end position="123"/>
    </location>
</feature>